<feature type="non-terminal residue" evidence="2">
    <location>
        <position position="1"/>
    </location>
</feature>
<keyword evidence="3" id="KW-1185">Reference proteome</keyword>
<dbReference type="InterPro" id="IPR005135">
    <property type="entry name" value="Endo/exonuclease/phosphatase"/>
</dbReference>
<accession>A0A8S4QN47</accession>
<evidence type="ECO:0000313" key="3">
    <source>
        <dbReference type="Proteomes" id="UP000838756"/>
    </source>
</evidence>
<dbReference type="InterPro" id="IPR036691">
    <property type="entry name" value="Endo/exonu/phosph_ase_sf"/>
</dbReference>
<proteinExistence type="predicted"/>
<feature type="domain" description="Endonuclease/exonuclease/phosphatase" evidence="1">
    <location>
        <begin position="81"/>
        <end position="200"/>
    </location>
</feature>
<dbReference type="EMBL" id="CAKXAJ010013692">
    <property type="protein sequence ID" value="CAH2216015.1"/>
    <property type="molecule type" value="Genomic_DNA"/>
</dbReference>
<comment type="caution">
    <text evidence="2">The sequence shown here is derived from an EMBL/GenBank/DDBJ whole genome shotgun (WGS) entry which is preliminary data.</text>
</comment>
<feature type="non-terminal residue" evidence="2">
    <location>
        <position position="213"/>
    </location>
</feature>
<protein>
    <submittedName>
        <fullName evidence="2">Jg23121 protein</fullName>
    </submittedName>
</protein>
<dbReference type="Pfam" id="PF14529">
    <property type="entry name" value="Exo_endo_phos_2"/>
    <property type="match status" value="1"/>
</dbReference>
<dbReference type="AlphaFoldDB" id="A0A8S4QN47"/>
<dbReference type="PANTHER" id="PTHR33273:SF4">
    <property type="entry name" value="ENDONUCLEASE_EXONUCLEASE_PHOSPHATASE DOMAIN-CONTAINING PROTEIN"/>
    <property type="match status" value="1"/>
</dbReference>
<organism evidence="2 3">
    <name type="scientific">Pararge aegeria aegeria</name>
    <dbReference type="NCBI Taxonomy" id="348720"/>
    <lineage>
        <taxon>Eukaryota</taxon>
        <taxon>Metazoa</taxon>
        <taxon>Ecdysozoa</taxon>
        <taxon>Arthropoda</taxon>
        <taxon>Hexapoda</taxon>
        <taxon>Insecta</taxon>
        <taxon>Pterygota</taxon>
        <taxon>Neoptera</taxon>
        <taxon>Endopterygota</taxon>
        <taxon>Lepidoptera</taxon>
        <taxon>Glossata</taxon>
        <taxon>Ditrysia</taxon>
        <taxon>Papilionoidea</taxon>
        <taxon>Nymphalidae</taxon>
        <taxon>Satyrinae</taxon>
        <taxon>Satyrini</taxon>
        <taxon>Parargina</taxon>
        <taxon>Pararge</taxon>
    </lineage>
</organism>
<reference evidence="2" key="1">
    <citation type="submission" date="2022-03" db="EMBL/GenBank/DDBJ databases">
        <authorList>
            <person name="Lindestad O."/>
        </authorList>
    </citation>
    <scope>NUCLEOTIDE SEQUENCE</scope>
</reference>
<dbReference type="PANTHER" id="PTHR33273">
    <property type="entry name" value="DOMAIN-CONTAINING PROTEIN, PUTATIVE-RELATED"/>
    <property type="match status" value="1"/>
</dbReference>
<sequence>MIEATHGKFAVALLQEPYVGGIGKMKSYRGVRIYQSADQGEGTVKAAIAVFQQELEIIQYPKFTTNNIVVVKIRTSAWETTVVSYYFEPNRPIEPYLQHLGKIVKELGTRHIIVGGDANAKNTWWGSVCNDARGVDMEYMLNELDLQVLNVGTLPTFDVIRGNTRYTSCIDVTACSTDLLDRVRRWRVDESVTSSDHNTIAFEIRQKRAKGTL</sequence>
<evidence type="ECO:0000259" key="1">
    <source>
        <dbReference type="Pfam" id="PF14529"/>
    </source>
</evidence>
<dbReference type="CDD" id="cd09077">
    <property type="entry name" value="R1-I-EN"/>
    <property type="match status" value="1"/>
</dbReference>
<dbReference type="Proteomes" id="UP000838756">
    <property type="component" value="Unassembled WGS sequence"/>
</dbReference>
<dbReference type="SUPFAM" id="SSF56219">
    <property type="entry name" value="DNase I-like"/>
    <property type="match status" value="1"/>
</dbReference>
<name>A0A8S4QN47_9NEOP</name>
<evidence type="ECO:0000313" key="2">
    <source>
        <dbReference type="EMBL" id="CAH2216015.1"/>
    </source>
</evidence>
<dbReference type="OrthoDB" id="411871at2759"/>
<dbReference type="GO" id="GO:0003824">
    <property type="term" value="F:catalytic activity"/>
    <property type="evidence" value="ECO:0007669"/>
    <property type="project" value="InterPro"/>
</dbReference>
<gene>
    <name evidence="2" type="primary">jg23121</name>
    <name evidence="2" type="ORF">PAEG_LOCUS4093</name>
</gene>
<dbReference type="Gene3D" id="3.60.10.10">
    <property type="entry name" value="Endonuclease/exonuclease/phosphatase"/>
    <property type="match status" value="1"/>
</dbReference>